<dbReference type="EC" id="2.6.1.83" evidence="5"/>
<name>A0A1A8T8C8_9GAMM</name>
<accession>A0A1A8T8C8</accession>
<evidence type="ECO:0000313" key="5">
    <source>
        <dbReference type="EMBL" id="SBS28619.1"/>
    </source>
</evidence>
<dbReference type="GO" id="GO:0010285">
    <property type="term" value="F:L,L-diaminopimelate aminotransferase activity"/>
    <property type="evidence" value="ECO:0007669"/>
    <property type="project" value="UniProtKB-EC"/>
</dbReference>
<dbReference type="InterPro" id="IPR015422">
    <property type="entry name" value="PyrdxlP-dep_Trfase_small"/>
</dbReference>
<dbReference type="InterPro" id="IPR015424">
    <property type="entry name" value="PyrdxlP-dep_Trfase"/>
</dbReference>
<keyword evidence="2 5" id="KW-0032">Aminotransferase</keyword>
<feature type="domain" description="Aminotransferase class I/classII large" evidence="4">
    <location>
        <begin position="30"/>
        <end position="389"/>
    </location>
</feature>
<dbReference type="GO" id="GO:0009089">
    <property type="term" value="P:lysine biosynthetic process via diaminopimelate"/>
    <property type="evidence" value="ECO:0007669"/>
    <property type="project" value="InterPro"/>
</dbReference>
<gene>
    <name evidence="5" type="primary">dapL</name>
    <name evidence="5" type="ORF">MSP8886_01248</name>
</gene>
<dbReference type="PANTHER" id="PTHR42832">
    <property type="entry name" value="AMINO ACID AMINOTRANSFERASE"/>
    <property type="match status" value="1"/>
</dbReference>
<dbReference type="AlphaFoldDB" id="A0A1A8T8C8"/>
<dbReference type="OrthoDB" id="9813612at2"/>
<evidence type="ECO:0000259" key="4">
    <source>
        <dbReference type="Pfam" id="PF00155"/>
    </source>
</evidence>
<reference evidence="5 6" key="1">
    <citation type="submission" date="2016-06" db="EMBL/GenBank/DDBJ databases">
        <authorList>
            <person name="Kjaerup R.B."/>
            <person name="Dalgaard T.S."/>
            <person name="Juul-Madsen H.R."/>
        </authorList>
    </citation>
    <scope>NUCLEOTIDE SEQUENCE [LARGE SCALE GENOMIC DNA]</scope>
    <source>
        <strain evidence="5 6">CECT 8886</strain>
    </source>
</reference>
<dbReference type="GO" id="GO:0030170">
    <property type="term" value="F:pyridoxal phosphate binding"/>
    <property type="evidence" value="ECO:0007669"/>
    <property type="project" value="InterPro"/>
</dbReference>
<dbReference type="Proteomes" id="UP000092544">
    <property type="component" value="Unassembled WGS sequence"/>
</dbReference>
<keyword evidence="3 5" id="KW-0808">Transferase</keyword>
<dbReference type="PANTHER" id="PTHR42832:SF3">
    <property type="entry name" value="L-GLUTAMINE--4-(METHYLSULFANYL)-2-OXOBUTANOATE AMINOTRANSFERASE"/>
    <property type="match status" value="1"/>
</dbReference>
<protein>
    <submittedName>
        <fullName evidence="5">LL-diaminopimelate aminotransferase</fullName>
        <ecNumber evidence="5">2.6.1.83</ecNumber>
    </submittedName>
</protein>
<evidence type="ECO:0000256" key="2">
    <source>
        <dbReference type="ARBA" id="ARBA00022576"/>
    </source>
</evidence>
<dbReference type="Gene3D" id="3.90.1150.10">
    <property type="entry name" value="Aspartate Aminotransferase, domain 1"/>
    <property type="match status" value="1"/>
</dbReference>
<evidence type="ECO:0000256" key="3">
    <source>
        <dbReference type="ARBA" id="ARBA00022679"/>
    </source>
</evidence>
<dbReference type="Pfam" id="PF00155">
    <property type="entry name" value="Aminotran_1_2"/>
    <property type="match status" value="1"/>
</dbReference>
<keyword evidence="6" id="KW-1185">Reference proteome</keyword>
<evidence type="ECO:0000256" key="1">
    <source>
        <dbReference type="ARBA" id="ARBA00001933"/>
    </source>
</evidence>
<dbReference type="InterPro" id="IPR019878">
    <property type="entry name" value="DapC_beta/gammaproteobac"/>
</dbReference>
<sequence length="404" mass="45969">MNPFIRSLHPYPFQKLAELLEGLTPNPEKPLIRLTIGEPQHESPQCVLDKLADSLKSGVNKYPNTKGELPLRKAIAEWTKHRFHLDSIDPETQVLPVTGTREALFAITQTLVGEKSNTLVVSPNPFYQIYEGAGILAGAELYYLPCGPETRYQINYQDISDDVWQRCEVLFVCSPSNPSGTVTTLDDYAYLLEKAREFDFTIVADECYSEIYFDNKPPLGLLEACQQLGNTSYDHCLIFQSLSKRSNLPGLRSGFVAGDANILKPFLLYRTYQGCSMPIHHQEASVVAWQDEEHVEKNRDIYTRKFTSVLEILTPIMKVSKPEAGFYLWPELDIDDETFCTELYKQESVLVLPGSYLGRQINDYNPGSKHVRMALVAEESQCVEAAQRIRHFITNNQHLMTKYQ</sequence>
<dbReference type="SUPFAM" id="SSF53383">
    <property type="entry name" value="PLP-dependent transferases"/>
    <property type="match status" value="1"/>
</dbReference>
<dbReference type="CDD" id="cd00609">
    <property type="entry name" value="AAT_like"/>
    <property type="match status" value="1"/>
</dbReference>
<dbReference type="Gene3D" id="3.40.640.10">
    <property type="entry name" value="Type I PLP-dependent aspartate aminotransferase-like (Major domain)"/>
    <property type="match status" value="1"/>
</dbReference>
<dbReference type="InterPro" id="IPR050881">
    <property type="entry name" value="LL-DAP_aminotransferase"/>
</dbReference>
<proteinExistence type="predicted"/>
<dbReference type="EMBL" id="FLOB01000002">
    <property type="protein sequence ID" value="SBS28619.1"/>
    <property type="molecule type" value="Genomic_DNA"/>
</dbReference>
<dbReference type="InterPro" id="IPR015421">
    <property type="entry name" value="PyrdxlP-dep_Trfase_major"/>
</dbReference>
<evidence type="ECO:0000313" key="6">
    <source>
        <dbReference type="Proteomes" id="UP000092544"/>
    </source>
</evidence>
<dbReference type="InterPro" id="IPR004839">
    <property type="entry name" value="Aminotransferase_I/II_large"/>
</dbReference>
<dbReference type="RefSeq" id="WP_067013793.1">
    <property type="nucleotide sequence ID" value="NZ_FLOB01000002.1"/>
</dbReference>
<comment type="cofactor">
    <cofactor evidence="1">
        <name>pyridoxal 5'-phosphate</name>
        <dbReference type="ChEBI" id="CHEBI:597326"/>
    </cofactor>
</comment>
<dbReference type="STRING" id="1792290.MSP8886_01248"/>
<dbReference type="GO" id="GO:0009016">
    <property type="term" value="F:succinyldiaminopimelate transaminase activity"/>
    <property type="evidence" value="ECO:0007669"/>
    <property type="project" value="InterPro"/>
</dbReference>
<dbReference type="NCBIfam" id="TIGR03538">
    <property type="entry name" value="DapC_gpp"/>
    <property type="match status" value="1"/>
</dbReference>
<organism evidence="5 6">
    <name type="scientific">Marinomonas spartinae</name>
    <dbReference type="NCBI Taxonomy" id="1792290"/>
    <lineage>
        <taxon>Bacteria</taxon>
        <taxon>Pseudomonadati</taxon>
        <taxon>Pseudomonadota</taxon>
        <taxon>Gammaproteobacteria</taxon>
        <taxon>Oceanospirillales</taxon>
        <taxon>Oceanospirillaceae</taxon>
        <taxon>Marinomonas</taxon>
    </lineage>
</organism>